<dbReference type="InterPro" id="IPR033186">
    <property type="entry name" value="HerA_C"/>
</dbReference>
<dbReference type="Proteomes" id="UP000016568">
    <property type="component" value="Unassembled WGS sequence"/>
</dbReference>
<protein>
    <recommendedName>
        <fullName evidence="1">AAA+ ATPase domain-containing protein</fullName>
    </recommendedName>
</protein>
<accession>U2YJR6</accession>
<dbReference type="InterPro" id="IPR003593">
    <property type="entry name" value="AAA+_ATPase"/>
</dbReference>
<organism evidence="2 3">
    <name type="scientific">Caenibius tardaugens NBRC 16725</name>
    <dbReference type="NCBI Taxonomy" id="1219035"/>
    <lineage>
        <taxon>Bacteria</taxon>
        <taxon>Pseudomonadati</taxon>
        <taxon>Pseudomonadota</taxon>
        <taxon>Alphaproteobacteria</taxon>
        <taxon>Sphingomonadales</taxon>
        <taxon>Erythrobacteraceae</taxon>
        <taxon>Caenibius</taxon>
    </lineage>
</organism>
<dbReference type="EMBL" id="BASZ01000004">
    <property type="protein sequence ID" value="GAD48705.1"/>
    <property type="molecule type" value="Genomic_DNA"/>
</dbReference>
<proteinExistence type="predicted"/>
<dbReference type="InterPro" id="IPR051162">
    <property type="entry name" value="T4SS_component"/>
</dbReference>
<sequence>MGEIFIGLGANGERQVLNLRRANRHGLVAGATGTGKTVTLQGLAESFSAEGVPVFLADVKGDLSGISMPGSSTFKNAAILESRAKELGMTDYAYSDNPAVFWDLFGEQGHPIRTTVSEMGPLLLARLLDLNETQEGVLNIVFRYADEQGLLLLDMADLRSMLAYTAENAADLTTKYGNVTKQSIGAIQRQLLSFESQGADHFFGEPALEITDFLKVDDKGRGYINVLAADKLMQSPKLYATFLLWLLAELFEVLPEVGDPDKPKLVFFFDEAHLLFDDAPKALLDKIEQVVRLIRSKGVGVYFVTQNPIDVPEDVAGQLGNRVQHALRAFTPRDKKAIKAAAETFRINPDLDVETAITELKVGEALVSTLMEDGAPSIVQRTLVKPPRSRLGPIDAKERAIIQSISPVEGKYDTLVNRESAEEILAQKAADAAATAQEVADVGEAEVGKRERKSTSLWDGLGGKVAKAAAGAAAASAGSILASTLQGKTSRANPKASAASAAAGTAATELGKAFGIPGLGRFARNLIGGLMR</sequence>
<dbReference type="InterPro" id="IPR027417">
    <property type="entry name" value="P-loop_NTPase"/>
</dbReference>
<evidence type="ECO:0000313" key="3">
    <source>
        <dbReference type="Proteomes" id="UP000016568"/>
    </source>
</evidence>
<dbReference type="CDD" id="cd01127">
    <property type="entry name" value="TrwB_TraG_TraD_VirD4"/>
    <property type="match status" value="1"/>
</dbReference>
<dbReference type="OrthoDB" id="9758751at2"/>
<dbReference type="SUPFAM" id="SSF52540">
    <property type="entry name" value="P-loop containing nucleoside triphosphate hydrolases"/>
    <property type="match status" value="1"/>
</dbReference>
<dbReference type="PANTHER" id="PTHR30121">
    <property type="entry name" value="UNCHARACTERIZED PROTEIN YJGR-RELATED"/>
    <property type="match status" value="1"/>
</dbReference>
<feature type="domain" description="AAA+ ATPase" evidence="1">
    <location>
        <begin position="22"/>
        <end position="295"/>
    </location>
</feature>
<dbReference type="AlphaFoldDB" id="U2YJR6"/>
<comment type="caution">
    <text evidence="2">The sequence shown here is derived from an EMBL/GenBank/DDBJ whole genome shotgun (WGS) entry which is preliminary data.</text>
</comment>
<reference evidence="2 3" key="1">
    <citation type="submission" date="2013-09" db="EMBL/GenBank/DDBJ databases">
        <title>Whole genome shotgun sequence of Novosphingobium tardaugens NBRC 16725.</title>
        <authorList>
            <person name="Isaki S."/>
            <person name="Hosoyama A."/>
            <person name="Tsuchikane K."/>
            <person name="Katsumata H."/>
            <person name="Ando Y."/>
            <person name="Yamazaki S."/>
            <person name="Fujita N."/>
        </authorList>
    </citation>
    <scope>NUCLEOTIDE SEQUENCE [LARGE SCALE GENOMIC DNA]</scope>
    <source>
        <strain evidence="2 3">NBRC 16725</strain>
    </source>
</reference>
<dbReference type="RefSeq" id="WP_021689612.1">
    <property type="nucleotide sequence ID" value="NZ_BASZ01000004.1"/>
</dbReference>
<name>U2YJR6_9SPHN</name>
<dbReference type="SMART" id="SM00382">
    <property type="entry name" value="AAA"/>
    <property type="match status" value="1"/>
</dbReference>
<evidence type="ECO:0000259" key="1">
    <source>
        <dbReference type="SMART" id="SM00382"/>
    </source>
</evidence>
<keyword evidence="3" id="KW-1185">Reference proteome</keyword>
<dbReference type="Gene3D" id="3.40.50.300">
    <property type="entry name" value="P-loop containing nucleotide triphosphate hydrolases"/>
    <property type="match status" value="2"/>
</dbReference>
<dbReference type="Pfam" id="PF05872">
    <property type="entry name" value="HerA_C"/>
    <property type="match status" value="1"/>
</dbReference>
<dbReference type="PANTHER" id="PTHR30121:SF6">
    <property type="entry name" value="SLR6007 PROTEIN"/>
    <property type="match status" value="1"/>
</dbReference>
<dbReference type="eggNOG" id="COG0433">
    <property type="taxonomic scope" value="Bacteria"/>
</dbReference>
<dbReference type="KEGG" id="ntd:EGO55_09700"/>
<evidence type="ECO:0000313" key="2">
    <source>
        <dbReference type="EMBL" id="GAD48705.1"/>
    </source>
</evidence>
<gene>
    <name evidence="2" type="ORF">NT2_04_01160</name>
</gene>